<evidence type="ECO:0008006" key="4">
    <source>
        <dbReference type="Google" id="ProtNLM"/>
    </source>
</evidence>
<dbReference type="RefSeq" id="WP_407824024.1">
    <property type="nucleotide sequence ID" value="NZ_JBJLSN010000011.1"/>
</dbReference>
<dbReference type="EMBL" id="JBJLSN010000011">
    <property type="protein sequence ID" value="MFL7901561.1"/>
    <property type="molecule type" value="Genomic_DNA"/>
</dbReference>
<keyword evidence="3" id="KW-1185">Reference proteome</keyword>
<comment type="caution">
    <text evidence="2">The sequence shown here is derived from an EMBL/GenBank/DDBJ whole genome shotgun (WGS) entry which is preliminary data.</text>
</comment>
<accession>A0ABW8V5H3</accession>
<protein>
    <recommendedName>
        <fullName evidence="4">Addiction module protein</fullName>
    </recommendedName>
</protein>
<proteinExistence type="predicted"/>
<gene>
    <name evidence="2" type="ORF">ACJ41P_10540</name>
</gene>
<feature type="region of interest" description="Disordered" evidence="1">
    <location>
        <begin position="29"/>
        <end position="48"/>
    </location>
</feature>
<reference evidence="2 3" key="1">
    <citation type="submission" date="2024-11" db="EMBL/GenBank/DDBJ databases">
        <title>Draft genome sequences of two bacteria associated to sugarcane roots in Colombia.</title>
        <authorList>
            <person name="Pardo-Diaz S."/>
            <person name="Masmela-Mendoza J."/>
            <person name="Delgadillo-Duran P."/>
            <person name="Bautista E.J."/>
            <person name="Rojas-Tapias D.F."/>
        </authorList>
    </citation>
    <scope>NUCLEOTIDE SEQUENCE [LARGE SCALE GENOMIC DNA]</scope>
    <source>
        <strain evidence="2 3">Ap18</strain>
    </source>
</reference>
<sequence length="88" mass="9939">MATQCLETCMTDGECTCAPRLIPADWTGRILHDPDDEPESVSAEWGRMDAARRSPLRDEARLAMDGHDNPLNDRLDRLWAEANSRGRE</sequence>
<evidence type="ECO:0000313" key="2">
    <source>
        <dbReference type="EMBL" id="MFL7901561.1"/>
    </source>
</evidence>
<evidence type="ECO:0000313" key="3">
    <source>
        <dbReference type="Proteomes" id="UP001628281"/>
    </source>
</evidence>
<evidence type="ECO:0000256" key="1">
    <source>
        <dbReference type="SAM" id="MobiDB-lite"/>
    </source>
</evidence>
<dbReference type="Proteomes" id="UP001628281">
    <property type="component" value="Unassembled WGS sequence"/>
</dbReference>
<organism evidence="2 3">
    <name type="scientific">Azospirillum argentinense</name>
    <dbReference type="NCBI Taxonomy" id="2970906"/>
    <lineage>
        <taxon>Bacteria</taxon>
        <taxon>Pseudomonadati</taxon>
        <taxon>Pseudomonadota</taxon>
        <taxon>Alphaproteobacteria</taxon>
        <taxon>Rhodospirillales</taxon>
        <taxon>Azospirillaceae</taxon>
        <taxon>Azospirillum</taxon>
    </lineage>
</organism>
<name>A0ABW8V5H3_9PROT</name>